<dbReference type="PANTHER" id="PTHR33988:SF3">
    <property type="entry name" value="ENDORIBONUCLEASE TOXIN CHPB-RELATED"/>
    <property type="match status" value="1"/>
</dbReference>
<dbReference type="SUPFAM" id="SSF50118">
    <property type="entry name" value="Cell growth inhibitor/plasmid maintenance toxic component"/>
    <property type="match status" value="1"/>
</dbReference>
<accession>A0ABT7V7I9</accession>
<gene>
    <name evidence="3" type="ORF">QUW28_02970</name>
</gene>
<keyword evidence="2" id="KW-1277">Toxin-antitoxin system</keyword>
<evidence type="ECO:0000313" key="3">
    <source>
        <dbReference type="EMBL" id="MDM8274467.1"/>
    </source>
</evidence>
<protein>
    <submittedName>
        <fullName evidence="3">Type II toxin-antitoxin system PemK/MazF family toxin</fullName>
        <ecNumber evidence="3">3.1.-.-</ecNumber>
    </submittedName>
</protein>
<dbReference type="GO" id="GO:0016787">
    <property type="term" value="F:hydrolase activity"/>
    <property type="evidence" value="ECO:0007669"/>
    <property type="project" value="UniProtKB-KW"/>
</dbReference>
<evidence type="ECO:0000256" key="1">
    <source>
        <dbReference type="ARBA" id="ARBA00007521"/>
    </source>
</evidence>
<dbReference type="EC" id="3.1.-.-" evidence="3"/>
<keyword evidence="3" id="KW-0378">Hydrolase</keyword>
<reference evidence="3 4" key="2">
    <citation type="submission" date="2023-06" db="EMBL/GenBank/DDBJ databases">
        <authorList>
            <person name="Zeman M."/>
            <person name="Kubasova T."/>
            <person name="Jahodarova E."/>
            <person name="Nykrynova M."/>
            <person name="Rychlik I."/>
        </authorList>
    </citation>
    <scope>NUCLEOTIDE SEQUENCE [LARGE SCALE GENOMIC DNA]</scope>
    <source>
        <strain evidence="3 4">154_Feed</strain>
    </source>
</reference>
<dbReference type="Gene3D" id="2.30.30.110">
    <property type="match status" value="1"/>
</dbReference>
<dbReference type="Pfam" id="PF02452">
    <property type="entry name" value="PemK_toxin"/>
    <property type="match status" value="1"/>
</dbReference>
<dbReference type="PANTHER" id="PTHR33988">
    <property type="entry name" value="ENDORIBONUCLEASE MAZF-RELATED"/>
    <property type="match status" value="1"/>
</dbReference>
<reference evidence="4" key="1">
    <citation type="submission" date="2023-06" db="EMBL/GenBank/DDBJ databases">
        <title>Identification and characterization of horizontal gene transfer across gut microbiota members of farm animals based on homology search.</title>
        <authorList>
            <person name="Zeman M."/>
            <person name="Kubasova T."/>
            <person name="Jahodarova E."/>
            <person name="Nykrynova M."/>
            <person name="Rychlik I."/>
        </authorList>
    </citation>
    <scope>NUCLEOTIDE SEQUENCE [LARGE SCALE GENOMIC DNA]</scope>
    <source>
        <strain evidence="4">154_Feed</strain>
    </source>
</reference>
<comment type="caution">
    <text evidence="3">The sequence shown here is derived from an EMBL/GenBank/DDBJ whole genome shotgun (WGS) entry which is preliminary data.</text>
</comment>
<sequence>MICEQGDIVSINFDPSLRHEPAGRHYAVVIGPWEVNRMSALTLVAPVTSRDSRFPLHVPIAEGNAVYGFVQCEALRAIDLETREQQGLVECVGALDDATMEQVMARVAVVTGLSA</sequence>
<dbReference type="InterPro" id="IPR011067">
    <property type="entry name" value="Plasmid_toxin/cell-grow_inhib"/>
</dbReference>
<proteinExistence type="inferred from homology"/>
<dbReference type="InterPro" id="IPR003477">
    <property type="entry name" value="PemK-like"/>
</dbReference>
<dbReference type="EMBL" id="JAUDDZ010000003">
    <property type="protein sequence ID" value="MDM8274467.1"/>
    <property type="molecule type" value="Genomic_DNA"/>
</dbReference>
<comment type="similarity">
    <text evidence="1">Belongs to the PemK/MazF family.</text>
</comment>
<name>A0ABT7V7I9_9ACTN</name>
<dbReference type="RefSeq" id="WP_289544462.1">
    <property type="nucleotide sequence ID" value="NZ_JAUDDZ010000003.1"/>
</dbReference>
<dbReference type="Proteomes" id="UP001529421">
    <property type="component" value="Unassembled WGS sequence"/>
</dbReference>
<evidence type="ECO:0000313" key="4">
    <source>
        <dbReference type="Proteomes" id="UP001529421"/>
    </source>
</evidence>
<keyword evidence="4" id="KW-1185">Reference proteome</keyword>
<organism evidence="3 4">
    <name type="scientific">Enorma phocaeensis</name>
    <dbReference type="NCBI Taxonomy" id="1871019"/>
    <lineage>
        <taxon>Bacteria</taxon>
        <taxon>Bacillati</taxon>
        <taxon>Actinomycetota</taxon>
        <taxon>Coriobacteriia</taxon>
        <taxon>Coriobacteriales</taxon>
        <taxon>Coriobacteriaceae</taxon>
        <taxon>Enorma</taxon>
    </lineage>
</organism>
<evidence type="ECO:0000256" key="2">
    <source>
        <dbReference type="ARBA" id="ARBA00022649"/>
    </source>
</evidence>